<keyword evidence="2" id="KW-0479">Metal-binding</keyword>
<keyword evidence="7" id="KW-0804">Transcription</keyword>
<evidence type="ECO:0000256" key="6">
    <source>
        <dbReference type="ARBA" id="ARBA00023125"/>
    </source>
</evidence>
<evidence type="ECO:0000313" key="12">
    <source>
        <dbReference type="Proteomes" id="UP000265160"/>
    </source>
</evidence>
<dbReference type="SUPFAM" id="SSF140996">
    <property type="entry name" value="Hermes dimerisation domain"/>
    <property type="match status" value="1"/>
</dbReference>
<keyword evidence="12" id="KW-1185">Reference proteome</keyword>
<dbReference type="InterPro" id="IPR008906">
    <property type="entry name" value="HATC_C_dom"/>
</dbReference>
<sequence length="657" mass="73553">MATPGNVPPSLKADVWQHFGFKNCEDSEEPDKSKAVCKMCKMEVKHCGNTTNLRNHLTRHHPDILLAKTADTKQRSLEKAFAVKFESTSPRAQKITQSVATFICKDIRPYSVVENDGFQNLINTLEPRYVLPSRKHLSEVVIPNMYEKVKHDVTASLTSAERVAITCDSWTSRATGNYLTITSHHIDQEWRLVSHVLQTRTTEASHTAANLSEIMFKAIEEWELTNKNPVIVTDNAANMVRAVEITGWLHIGCFAHTLNLASQAGLKVPAVAQLLGRVRRIASFFHRSTIANRKLKEKQKILNLPAHKLVTDGVTRWNSTLEMLERFLEQQPAISAALLSPEVRRSDSNLCSLTEADITDGEDIVKALKPLKAATLVMSEEKSPTLSIIAPLHAQLLEKMISVSHDSSLIKDLKTAVYDNLKYVALKDKLYIASALDPRFKALPFLSKETCNNTFSQLVLEAAGLENVDTAISDGDTSEETVPDISLGGVDEVDYAPPIKRSKDSALIFLLGPAYSTKTTAPQKTPTQKAKEEVNRYRGVEPVALSEDPLIWWRDHEREYPLLALQAKQYLSIPGTSVPSEREFSTAGDIVTAQRSCLTPQHVDQLLFLQKNLTSDSNYLLKYVLVNIFKWFGLELVRLKLSRKLENCSSNRYKIVV</sequence>
<dbReference type="Gene3D" id="1.10.10.1070">
    <property type="entry name" value="Zinc finger, BED domain-containing"/>
    <property type="match status" value="1"/>
</dbReference>
<evidence type="ECO:0000256" key="9">
    <source>
        <dbReference type="PROSITE-ProRule" id="PRU00027"/>
    </source>
</evidence>
<reference evidence="11" key="2">
    <citation type="submission" date="2025-08" db="UniProtKB">
        <authorList>
            <consortium name="Ensembl"/>
        </authorList>
    </citation>
    <scope>IDENTIFICATION</scope>
</reference>
<keyword evidence="4" id="KW-0862">Zinc</keyword>
<proteinExistence type="predicted"/>
<reference evidence="11" key="3">
    <citation type="submission" date="2025-09" db="UniProtKB">
        <authorList>
            <consortium name="Ensembl"/>
        </authorList>
    </citation>
    <scope>IDENTIFICATION</scope>
</reference>
<evidence type="ECO:0000256" key="1">
    <source>
        <dbReference type="ARBA" id="ARBA00004123"/>
    </source>
</evidence>
<keyword evidence="8" id="KW-0539">Nucleus</keyword>
<accession>A0A3P9CU72</accession>
<dbReference type="Proteomes" id="UP000265160">
    <property type="component" value="LG23"/>
</dbReference>
<keyword evidence="5" id="KW-0805">Transcription regulation</keyword>
<dbReference type="Ensembl" id="ENSMZET00005026714.1">
    <property type="protein sequence ID" value="ENSMZEP00005025878.1"/>
    <property type="gene ID" value="ENSMZEG00005019290.1"/>
</dbReference>
<dbReference type="SUPFAM" id="SSF53098">
    <property type="entry name" value="Ribonuclease H-like"/>
    <property type="match status" value="1"/>
</dbReference>
<evidence type="ECO:0000313" key="11">
    <source>
        <dbReference type="Ensembl" id="ENSMZEP00005025878.1"/>
    </source>
</evidence>
<evidence type="ECO:0000256" key="8">
    <source>
        <dbReference type="ARBA" id="ARBA00023242"/>
    </source>
</evidence>
<dbReference type="GO" id="GO:0008270">
    <property type="term" value="F:zinc ion binding"/>
    <property type="evidence" value="ECO:0007669"/>
    <property type="project" value="UniProtKB-KW"/>
</dbReference>
<feature type="domain" description="BED-type" evidence="10">
    <location>
        <begin position="10"/>
        <end position="68"/>
    </location>
</feature>
<dbReference type="GO" id="GO:0046983">
    <property type="term" value="F:protein dimerization activity"/>
    <property type="evidence" value="ECO:0007669"/>
    <property type="project" value="InterPro"/>
</dbReference>
<name>A0A3P9CU72_9CICH</name>
<dbReference type="GO" id="GO:0003677">
    <property type="term" value="F:DNA binding"/>
    <property type="evidence" value="ECO:0007669"/>
    <property type="project" value="UniProtKB-KW"/>
</dbReference>
<evidence type="ECO:0000259" key="10">
    <source>
        <dbReference type="PROSITE" id="PS50808"/>
    </source>
</evidence>
<reference evidence="11 12" key="1">
    <citation type="journal article" date="2014" name="Nature">
        <title>The genomic substrate for adaptive radiation in African cichlid fish.</title>
        <authorList>
            <person name="Brawand D."/>
            <person name="Wagner C.E."/>
            <person name="Li Y.I."/>
            <person name="Malinsky M."/>
            <person name="Keller I."/>
            <person name="Fan S."/>
            <person name="Simakov O."/>
            <person name="Ng A.Y."/>
            <person name="Lim Z.W."/>
            <person name="Bezault E."/>
            <person name="Turner-Maier J."/>
            <person name="Johnson J."/>
            <person name="Alcazar R."/>
            <person name="Noh H.J."/>
            <person name="Russell P."/>
            <person name="Aken B."/>
            <person name="Alfoldi J."/>
            <person name="Amemiya C."/>
            <person name="Azzouzi N."/>
            <person name="Baroiller J.F."/>
            <person name="Barloy-Hubler F."/>
            <person name="Berlin A."/>
            <person name="Bloomquist R."/>
            <person name="Carleton K.L."/>
            <person name="Conte M.A."/>
            <person name="D'Cotta H."/>
            <person name="Eshel O."/>
            <person name="Gaffney L."/>
            <person name="Galibert F."/>
            <person name="Gante H.F."/>
            <person name="Gnerre S."/>
            <person name="Greuter L."/>
            <person name="Guyon R."/>
            <person name="Haddad N.S."/>
            <person name="Haerty W."/>
            <person name="Harris R.M."/>
            <person name="Hofmann H.A."/>
            <person name="Hourlier T."/>
            <person name="Hulata G."/>
            <person name="Jaffe D.B."/>
            <person name="Lara M."/>
            <person name="Lee A.P."/>
            <person name="MacCallum I."/>
            <person name="Mwaiko S."/>
            <person name="Nikaido M."/>
            <person name="Nishihara H."/>
            <person name="Ozouf-Costaz C."/>
            <person name="Penman D.J."/>
            <person name="Przybylski D."/>
            <person name="Rakotomanga M."/>
            <person name="Renn S.C.P."/>
            <person name="Ribeiro F.J."/>
            <person name="Ron M."/>
            <person name="Salzburger W."/>
            <person name="Sanchez-Pulido L."/>
            <person name="Santos M.E."/>
            <person name="Searle S."/>
            <person name="Sharpe T."/>
            <person name="Swofford R."/>
            <person name="Tan F.J."/>
            <person name="Williams L."/>
            <person name="Young S."/>
            <person name="Yin S."/>
            <person name="Okada N."/>
            <person name="Kocher T.D."/>
            <person name="Miska E.A."/>
            <person name="Lander E.S."/>
            <person name="Venkatesh B."/>
            <person name="Fernald R.D."/>
            <person name="Meyer A."/>
            <person name="Ponting C.P."/>
            <person name="Streelman J.T."/>
            <person name="Lindblad-Toh K."/>
            <person name="Seehausen O."/>
            <person name="Di Palma F."/>
        </authorList>
    </citation>
    <scope>NUCLEOTIDE SEQUENCE</scope>
</reference>
<dbReference type="GeneTree" id="ENSGT00940000158431"/>
<dbReference type="Pfam" id="PF05699">
    <property type="entry name" value="Dimer_Tnp_hAT"/>
    <property type="match status" value="1"/>
</dbReference>
<evidence type="ECO:0000256" key="4">
    <source>
        <dbReference type="ARBA" id="ARBA00022833"/>
    </source>
</evidence>
<dbReference type="InterPro" id="IPR036236">
    <property type="entry name" value="Znf_C2H2_sf"/>
</dbReference>
<organism evidence="11 12">
    <name type="scientific">Maylandia zebra</name>
    <name type="common">zebra mbuna</name>
    <dbReference type="NCBI Taxonomy" id="106582"/>
    <lineage>
        <taxon>Eukaryota</taxon>
        <taxon>Metazoa</taxon>
        <taxon>Chordata</taxon>
        <taxon>Craniata</taxon>
        <taxon>Vertebrata</taxon>
        <taxon>Euteleostomi</taxon>
        <taxon>Actinopterygii</taxon>
        <taxon>Neopterygii</taxon>
        <taxon>Teleostei</taxon>
        <taxon>Neoteleostei</taxon>
        <taxon>Acanthomorphata</taxon>
        <taxon>Ovalentaria</taxon>
        <taxon>Cichlomorphae</taxon>
        <taxon>Cichliformes</taxon>
        <taxon>Cichlidae</taxon>
        <taxon>African cichlids</taxon>
        <taxon>Pseudocrenilabrinae</taxon>
        <taxon>Haplochromini</taxon>
        <taxon>Maylandia</taxon>
        <taxon>Maylandia zebra complex</taxon>
    </lineage>
</organism>
<dbReference type="GO" id="GO:0005634">
    <property type="term" value="C:nucleus"/>
    <property type="evidence" value="ECO:0007669"/>
    <property type="project" value="UniProtKB-SubCell"/>
</dbReference>
<dbReference type="InterPro" id="IPR003656">
    <property type="entry name" value="Znf_BED"/>
</dbReference>
<dbReference type="PANTHER" id="PTHR46481">
    <property type="entry name" value="ZINC FINGER BED DOMAIN-CONTAINING PROTEIN 4"/>
    <property type="match status" value="1"/>
</dbReference>
<dbReference type="AlphaFoldDB" id="A0A3P9CU72"/>
<evidence type="ECO:0000256" key="2">
    <source>
        <dbReference type="ARBA" id="ARBA00022723"/>
    </source>
</evidence>
<evidence type="ECO:0000256" key="5">
    <source>
        <dbReference type="ARBA" id="ARBA00023015"/>
    </source>
</evidence>
<evidence type="ECO:0000256" key="7">
    <source>
        <dbReference type="ARBA" id="ARBA00023163"/>
    </source>
</evidence>
<dbReference type="InterPro" id="IPR052035">
    <property type="entry name" value="ZnF_BED_domain_contain"/>
</dbReference>
<dbReference type="Pfam" id="PF02892">
    <property type="entry name" value="zf-BED"/>
    <property type="match status" value="1"/>
</dbReference>
<evidence type="ECO:0000256" key="3">
    <source>
        <dbReference type="ARBA" id="ARBA00022771"/>
    </source>
</evidence>
<dbReference type="PROSITE" id="PS50808">
    <property type="entry name" value="ZF_BED"/>
    <property type="match status" value="1"/>
</dbReference>
<protein>
    <recommendedName>
        <fullName evidence="10">BED-type domain-containing protein</fullName>
    </recommendedName>
</protein>
<keyword evidence="6" id="KW-0238">DNA-binding</keyword>
<dbReference type="PANTHER" id="PTHR46481:SF4">
    <property type="entry name" value="ZINC FINGER BED DOMAIN-CONTAINING PROTEIN 4"/>
    <property type="match status" value="1"/>
</dbReference>
<dbReference type="SUPFAM" id="SSF57667">
    <property type="entry name" value="beta-beta-alpha zinc fingers"/>
    <property type="match status" value="1"/>
</dbReference>
<keyword evidence="3 9" id="KW-0863">Zinc-finger</keyword>
<dbReference type="SMART" id="SM00614">
    <property type="entry name" value="ZnF_BED"/>
    <property type="match status" value="1"/>
</dbReference>
<comment type="subcellular location">
    <subcellularLocation>
        <location evidence="1">Nucleus</location>
    </subcellularLocation>
</comment>
<dbReference type="InterPro" id="IPR012337">
    <property type="entry name" value="RNaseH-like_sf"/>
</dbReference>